<dbReference type="Proteomes" id="UP000432015">
    <property type="component" value="Unassembled WGS sequence"/>
</dbReference>
<sequence length="279" mass="29441">MAAALALMATAAVTGVSPSVASAVPSSATGAAAPYRLTDLEMVRETGTVAPYEAKIAHCPPGKQPLGGGFELPIEHTVSASYPVADTGWVVKARSIKDDPTPFEMTWYAMCATPSPGYRIVKQTGIVPNGDNVGQTCSIFNYPYEYMVNVGGEAKGPTAALTTSSMWTNPSSTITYAGARGFRTDAGTVEIDVYAICATAYDGSTYWHNEWQSSYPNDRGPLWACPAGERSIGVTFRSNASLRSSKPHTIGESDWRVTALNPGVPGYDIEGGVVCAPRP</sequence>
<dbReference type="EMBL" id="WOFH01000003">
    <property type="protein sequence ID" value="MUN36717.1"/>
    <property type="molecule type" value="Genomic_DNA"/>
</dbReference>
<accession>A0A7K1KXC8</accession>
<keyword evidence="1" id="KW-0732">Signal</keyword>
<gene>
    <name evidence="2" type="ORF">GNZ18_08930</name>
</gene>
<protein>
    <recommendedName>
        <fullName evidence="4">Secreted protein</fullName>
    </recommendedName>
</protein>
<dbReference type="AlphaFoldDB" id="A0A7K1KXC8"/>
<evidence type="ECO:0000256" key="1">
    <source>
        <dbReference type="SAM" id="SignalP"/>
    </source>
</evidence>
<feature type="chain" id="PRO_5038526539" description="Secreted protein" evidence="1">
    <location>
        <begin position="23"/>
        <end position="279"/>
    </location>
</feature>
<evidence type="ECO:0000313" key="2">
    <source>
        <dbReference type="EMBL" id="MUN36717.1"/>
    </source>
</evidence>
<evidence type="ECO:0000313" key="3">
    <source>
        <dbReference type="Proteomes" id="UP000432015"/>
    </source>
</evidence>
<evidence type="ECO:0008006" key="4">
    <source>
        <dbReference type="Google" id="ProtNLM"/>
    </source>
</evidence>
<proteinExistence type="predicted"/>
<reference evidence="2 3" key="1">
    <citation type="submission" date="2019-11" db="EMBL/GenBank/DDBJ databases">
        <authorList>
            <person name="Cao P."/>
        </authorList>
    </citation>
    <scope>NUCLEOTIDE SEQUENCE [LARGE SCALE GENOMIC DNA]</scope>
    <source>
        <strain evidence="2 3">NEAU-AAG5</strain>
    </source>
</reference>
<comment type="caution">
    <text evidence="2">The sequence shown here is derived from an EMBL/GenBank/DDBJ whole genome shotgun (WGS) entry which is preliminary data.</text>
</comment>
<dbReference type="RefSeq" id="WP_156215793.1">
    <property type="nucleotide sequence ID" value="NZ_WOFH01000003.1"/>
</dbReference>
<feature type="signal peptide" evidence="1">
    <location>
        <begin position="1"/>
        <end position="22"/>
    </location>
</feature>
<name>A0A7K1KXC8_9ACTN</name>
<organism evidence="2 3">
    <name type="scientific">Actinomadura litoris</name>
    <dbReference type="NCBI Taxonomy" id="2678616"/>
    <lineage>
        <taxon>Bacteria</taxon>
        <taxon>Bacillati</taxon>
        <taxon>Actinomycetota</taxon>
        <taxon>Actinomycetes</taxon>
        <taxon>Streptosporangiales</taxon>
        <taxon>Thermomonosporaceae</taxon>
        <taxon>Actinomadura</taxon>
    </lineage>
</organism>
<keyword evidence="3" id="KW-1185">Reference proteome</keyword>